<evidence type="ECO:0000313" key="3">
    <source>
        <dbReference type="Proteomes" id="UP000826725"/>
    </source>
</evidence>
<reference evidence="2" key="1">
    <citation type="submission" date="2020-09" db="EMBL/GenBank/DDBJ databases">
        <title>Desulfogranum mesoprofundum gen. nov., sp. nov., a novel mesophilic, sulfate-reducing chemolithoautotroph isolated from a deep-sea hydrothermal vent chimney in the Suiyo Seamount.</title>
        <authorList>
            <person name="Hashimoto Y."/>
            <person name="Nakagawa S."/>
        </authorList>
    </citation>
    <scope>NUCLEOTIDE SEQUENCE</scope>
    <source>
        <strain evidence="2">KT2</strain>
    </source>
</reference>
<evidence type="ECO:0000313" key="2">
    <source>
        <dbReference type="EMBL" id="BCL59951.1"/>
    </source>
</evidence>
<dbReference type="EMBL" id="AP024086">
    <property type="protein sequence ID" value="BCL59951.1"/>
    <property type="molecule type" value="Genomic_DNA"/>
</dbReference>
<name>A0A8D5FRA5_9BACT</name>
<keyword evidence="1" id="KW-0175">Coiled coil</keyword>
<feature type="coiled-coil region" evidence="1">
    <location>
        <begin position="61"/>
        <end position="88"/>
    </location>
</feature>
<gene>
    <name evidence="2" type="ORF">DGMP_06440</name>
</gene>
<accession>A0A8D5FRA5</accession>
<evidence type="ECO:0000256" key="1">
    <source>
        <dbReference type="SAM" id="Coils"/>
    </source>
</evidence>
<dbReference type="AlphaFoldDB" id="A0A8D5FRA5"/>
<organism evidence="2 3">
    <name type="scientific">Desulfomarina profundi</name>
    <dbReference type="NCBI Taxonomy" id="2772557"/>
    <lineage>
        <taxon>Bacteria</taxon>
        <taxon>Pseudomonadati</taxon>
        <taxon>Thermodesulfobacteriota</taxon>
        <taxon>Desulfobulbia</taxon>
        <taxon>Desulfobulbales</taxon>
        <taxon>Desulfobulbaceae</taxon>
        <taxon>Desulfomarina</taxon>
    </lineage>
</organism>
<dbReference type="KEGG" id="dbk:DGMP_06440"/>
<proteinExistence type="predicted"/>
<dbReference type="Proteomes" id="UP000826725">
    <property type="component" value="Chromosome"/>
</dbReference>
<protein>
    <submittedName>
        <fullName evidence="2">Uncharacterized protein</fullName>
    </submittedName>
</protein>
<keyword evidence="3" id="KW-1185">Reference proteome</keyword>
<sequence>MAETLFSSKIKAWEYLVDNGWQISRSQFYEHCRDGLLRPRKSDGAYTVKAVEKYATLHVKKAETGRKVSEYEDKIREEKMKISLERERVGLEKEKFDLAAKQSKFVPRDEFELAIVARAVAFMAHLNHTVQQNVPDWIALVDGNQSSAPELVEAIVRAIEQRMGDFAADAEIDVIMEAD</sequence>